<dbReference type="EMBL" id="FWFZ01000010">
    <property type="protein sequence ID" value="SLN53018.1"/>
    <property type="molecule type" value="Genomic_DNA"/>
</dbReference>
<dbReference type="SMART" id="SM00642">
    <property type="entry name" value="Aamy"/>
    <property type="match status" value="1"/>
</dbReference>
<dbReference type="GO" id="GO:0043169">
    <property type="term" value="F:cation binding"/>
    <property type="evidence" value="ECO:0007669"/>
    <property type="project" value="InterPro"/>
</dbReference>
<dbReference type="InterPro" id="IPR004193">
    <property type="entry name" value="Glyco_hydro_13_N"/>
</dbReference>
<name>A0A1Y5T5K5_9RHOB</name>
<dbReference type="GO" id="GO:0004553">
    <property type="term" value="F:hydrolase activity, hydrolyzing O-glycosyl compounds"/>
    <property type="evidence" value="ECO:0007669"/>
    <property type="project" value="InterPro"/>
</dbReference>
<dbReference type="PANTHER" id="PTHR43651:SF3">
    <property type="entry name" value="1,4-ALPHA-GLUCAN-BRANCHING ENZYME"/>
    <property type="match status" value="1"/>
</dbReference>
<evidence type="ECO:0000259" key="12">
    <source>
        <dbReference type="SMART" id="SM00642"/>
    </source>
</evidence>
<comment type="catalytic activity">
    <reaction evidence="1 10">
        <text>Transfers a segment of a (1-&gt;4)-alpha-D-glucan chain to a primary hydroxy group in a similar glucan chain.</text>
        <dbReference type="EC" id="2.4.1.18"/>
    </reaction>
</comment>
<dbReference type="FunFam" id="3.20.20.80:FF:000003">
    <property type="entry name" value="1,4-alpha-glucan branching enzyme GlgB"/>
    <property type="match status" value="1"/>
</dbReference>
<dbReference type="InterPro" id="IPR037439">
    <property type="entry name" value="Branching_enzy"/>
</dbReference>
<dbReference type="Proteomes" id="UP000193900">
    <property type="component" value="Unassembled WGS sequence"/>
</dbReference>
<comment type="similarity">
    <text evidence="4 10">Belongs to the glycosyl hydrolase 13 family. GlgB subfamily.</text>
</comment>
<keyword evidence="6 10" id="KW-0328">Glycosyltransferase</keyword>
<evidence type="ECO:0000256" key="6">
    <source>
        <dbReference type="ARBA" id="ARBA00022676"/>
    </source>
</evidence>
<comment type="subunit">
    <text evidence="10">Monomer.</text>
</comment>
<dbReference type="InterPro" id="IPR006407">
    <property type="entry name" value="GlgB"/>
</dbReference>
<dbReference type="AlphaFoldDB" id="A0A1Y5T5K5"/>
<dbReference type="Pfam" id="PF02922">
    <property type="entry name" value="CBM_48"/>
    <property type="match status" value="1"/>
</dbReference>
<dbReference type="InterPro" id="IPR044143">
    <property type="entry name" value="GlgB_N_E_set_prok"/>
</dbReference>
<dbReference type="SUPFAM" id="SSF51011">
    <property type="entry name" value="Glycosyl hydrolase domain"/>
    <property type="match status" value="1"/>
</dbReference>
<dbReference type="SUPFAM" id="SSF51445">
    <property type="entry name" value="(Trans)glycosidases"/>
    <property type="match status" value="1"/>
</dbReference>
<dbReference type="OrthoDB" id="9800174at2"/>
<feature type="active site" description="Nucleophile" evidence="10 11">
    <location>
        <position position="420"/>
    </location>
</feature>
<evidence type="ECO:0000313" key="13">
    <source>
        <dbReference type="EMBL" id="SLN53018.1"/>
    </source>
</evidence>
<evidence type="ECO:0000256" key="4">
    <source>
        <dbReference type="ARBA" id="ARBA00009000"/>
    </source>
</evidence>
<dbReference type="HAMAP" id="MF_00685">
    <property type="entry name" value="GlgB"/>
    <property type="match status" value="1"/>
</dbReference>
<dbReference type="SUPFAM" id="SSF81296">
    <property type="entry name" value="E set domains"/>
    <property type="match status" value="1"/>
</dbReference>
<dbReference type="InterPro" id="IPR006047">
    <property type="entry name" value="GH13_cat_dom"/>
</dbReference>
<proteinExistence type="inferred from homology"/>
<sequence length="742" mass="82367">MIRPQATNAVPTDLPLAPETDATSLEDFVTGRHRDPFSVLGVHERDGAWSIRIFAPGATEAEVDIDGTGRVPLAVLHEAGVFGAVLPTRPGRYTVQARNDGGDWGYLDAYQFGPVLGEMDEHLISEGAHMRLWRTLGARPIAHEGADGVAFAVWAPDARRVSVIGDFNDWDGRRHPMRRRGTSGVWELFIPDLGTGARYKYEVAGADGGLPKPKSDPVGLQGDLRPDNCSIVRSLDEYSWQDGAWMRDRGALQRTDAPISIYEAHLGSWRKRPDGTWLSYRELAETLVPYVKDLGFTHIECLPVSEHPFDGSWGYQPVGLYAPTSRFGQLDDFRAFVDACHAAGLGLILDWVPAHFPTDAHGLAKFDGTALYEHGDPREGYHPDWNTLIYNLGRNEVNNYLVANALYWTREHHVDGLRVDAVASMLYRDYSRKDGEWIPNRHGGRENLESIDFLRRLNATVYGDDPGTMVIAEESTAWPGVSRPVHEGGLGFGFKWNMGWMHDTLEYMSQDPLYRAHHHNKMSFGLNYAFSENFVLSLSHDEVVHGKGSLYDRMPGDAAAKLANMRAYYAFMWAHPGKKLLFMGQEFGQRPEWNAEAQLDWDALQNPGHAGLSRLVRDLNGLYRDMPALHARDCRADGFEWIDGAAEAASVYAWIRRGEDGSAPVIAVFNFSGVAQSDWRLGVPQDGFWREILNSDAGIYGGRDRGNLGGVASAPTPSHGQANSISLTLPPLSGIYLTLETA</sequence>
<dbReference type="FunFam" id="2.60.40.1180:FF:000002">
    <property type="entry name" value="1,4-alpha-glucan branching enzyme GlgB"/>
    <property type="match status" value="1"/>
</dbReference>
<comment type="pathway">
    <text evidence="3 10">Glycan biosynthesis; glycogen biosynthesis.</text>
</comment>
<dbReference type="GO" id="GO:0003844">
    <property type="term" value="F:1,4-alpha-glucan branching enzyme activity"/>
    <property type="evidence" value="ECO:0007669"/>
    <property type="project" value="UniProtKB-UniRule"/>
</dbReference>
<evidence type="ECO:0000313" key="14">
    <source>
        <dbReference type="Proteomes" id="UP000193900"/>
    </source>
</evidence>
<feature type="active site" description="Proton donor" evidence="10 11">
    <location>
        <position position="473"/>
    </location>
</feature>
<dbReference type="Gene3D" id="2.60.40.10">
    <property type="entry name" value="Immunoglobulins"/>
    <property type="match status" value="2"/>
</dbReference>
<evidence type="ECO:0000256" key="8">
    <source>
        <dbReference type="ARBA" id="ARBA00023056"/>
    </source>
</evidence>
<dbReference type="NCBIfam" id="TIGR01515">
    <property type="entry name" value="branching_enzym"/>
    <property type="match status" value="1"/>
</dbReference>
<evidence type="ECO:0000256" key="9">
    <source>
        <dbReference type="ARBA" id="ARBA00023277"/>
    </source>
</evidence>
<keyword evidence="7 10" id="KW-0808">Transferase</keyword>
<dbReference type="GO" id="GO:0005978">
    <property type="term" value="P:glycogen biosynthetic process"/>
    <property type="evidence" value="ECO:0007669"/>
    <property type="project" value="UniProtKB-UniRule"/>
</dbReference>
<dbReference type="PANTHER" id="PTHR43651">
    <property type="entry name" value="1,4-ALPHA-GLUCAN-BRANCHING ENZYME"/>
    <property type="match status" value="1"/>
</dbReference>
<accession>A0A1Y5T5K5</accession>
<dbReference type="InterPro" id="IPR013783">
    <property type="entry name" value="Ig-like_fold"/>
</dbReference>
<comment type="function">
    <text evidence="2 10">Catalyzes the formation of the alpha-1,6-glucosidic linkages in glycogen by scission of a 1,4-alpha-linked oligosaccharide from growing alpha-1,4-glucan chains and the subsequent attachment of the oligosaccharide to the alpha-1,6 position.</text>
</comment>
<dbReference type="UniPathway" id="UPA00164"/>
<evidence type="ECO:0000256" key="3">
    <source>
        <dbReference type="ARBA" id="ARBA00004964"/>
    </source>
</evidence>
<dbReference type="Pfam" id="PF22019">
    <property type="entry name" value="GlgB_N"/>
    <property type="match status" value="1"/>
</dbReference>
<dbReference type="InterPro" id="IPR013780">
    <property type="entry name" value="Glyco_hydro_b"/>
</dbReference>
<dbReference type="Pfam" id="PF02806">
    <property type="entry name" value="Alpha-amylase_C"/>
    <property type="match status" value="1"/>
</dbReference>
<evidence type="ECO:0000256" key="1">
    <source>
        <dbReference type="ARBA" id="ARBA00000826"/>
    </source>
</evidence>
<dbReference type="Gene3D" id="2.60.40.1180">
    <property type="entry name" value="Golgi alpha-mannosidase II"/>
    <property type="match status" value="1"/>
</dbReference>
<reference evidence="13 14" key="1">
    <citation type="submission" date="2017-03" db="EMBL/GenBank/DDBJ databases">
        <authorList>
            <person name="Afonso C.L."/>
            <person name="Miller P.J."/>
            <person name="Scott M.A."/>
            <person name="Spackman E."/>
            <person name="Goraichik I."/>
            <person name="Dimitrov K.M."/>
            <person name="Suarez D.L."/>
            <person name="Swayne D.E."/>
        </authorList>
    </citation>
    <scope>NUCLEOTIDE SEQUENCE [LARGE SCALE GENOMIC DNA]</scope>
    <source>
        <strain evidence="13 14">CECT 7023</strain>
    </source>
</reference>
<keyword evidence="5 10" id="KW-0321">Glycogen metabolism</keyword>
<dbReference type="EC" id="2.4.1.18" evidence="10"/>
<evidence type="ECO:0000256" key="7">
    <source>
        <dbReference type="ARBA" id="ARBA00022679"/>
    </source>
</evidence>
<gene>
    <name evidence="13" type="primary">glgB_2</name>
    <name evidence="10" type="synonym">glgB</name>
    <name evidence="13" type="ORF">ROA7023_02342</name>
</gene>
<feature type="domain" description="Glycosyl hydrolase family 13 catalytic" evidence="12">
    <location>
        <begin position="263"/>
        <end position="605"/>
    </location>
</feature>
<dbReference type="NCBIfam" id="NF003811">
    <property type="entry name" value="PRK05402.1"/>
    <property type="match status" value="1"/>
</dbReference>
<dbReference type="CDD" id="cd02855">
    <property type="entry name" value="E_set_GBE_prok_N"/>
    <property type="match status" value="1"/>
</dbReference>
<dbReference type="PIRSF" id="PIRSF000463">
    <property type="entry name" value="GlgB"/>
    <property type="match status" value="1"/>
</dbReference>
<dbReference type="RefSeq" id="WP_085879190.1">
    <property type="nucleotide sequence ID" value="NZ_FWFZ01000010.1"/>
</dbReference>
<dbReference type="InterPro" id="IPR054169">
    <property type="entry name" value="GlgB_N"/>
</dbReference>
<dbReference type="CDD" id="cd11322">
    <property type="entry name" value="AmyAc_Glg_BE"/>
    <property type="match status" value="1"/>
</dbReference>
<dbReference type="Pfam" id="PF00128">
    <property type="entry name" value="Alpha-amylase"/>
    <property type="match status" value="1"/>
</dbReference>
<dbReference type="GO" id="GO:0005829">
    <property type="term" value="C:cytosol"/>
    <property type="evidence" value="ECO:0007669"/>
    <property type="project" value="TreeGrafter"/>
</dbReference>
<dbReference type="InterPro" id="IPR014756">
    <property type="entry name" value="Ig_E-set"/>
</dbReference>
<keyword evidence="8 10" id="KW-0320">Glycogen biosynthesis</keyword>
<evidence type="ECO:0000256" key="11">
    <source>
        <dbReference type="PIRSR" id="PIRSR000463-1"/>
    </source>
</evidence>
<dbReference type="InterPro" id="IPR017853">
    <property type="entry name" value="GH"/>
</dbReference>
<dbReference type="NCBIfam" id="NF008967">
    <property type="entry name" value="PRK12313.1"/>
    <property type="match status" value="1"/>
</dbReference>
<dbReference type="Gene3D" id="3.20.20.80">
    <property type="entry name" value="Glycosidases"/>
    <property type="match status" value="1"/>
</dbReference>
<protein>
    <recommendedName>
        <fullName evidence="10">1,4-alpha-glucan branching enzyme GlgB</fullName>
        <ecNumber evidence="10">2.4.1.18</ecNumber>
    </recommendedName>
    <alternativeName>
        <fullName evidence="10">1,4-alpha-D-glucan:1,4-alpha-D-glucan 6-glucosyl-transferase</fullName>
    </alternativeName>
    <alternativeName>
        <fullName evidence="10">Alpha-(1-&gt;4)-glucan branching enzyme</fullName>
    </alternativeName>
    <alternativeName>
        <fullName evidence="10">Glycogen branching enzyme</fullName>
        <shortName evidence="10">BE</shortName>
    </alternativeName>
</protein>
<evidence type="ECO:0000256" key="5">
    <source>
        <dbReference type="ARBA" id="ARBA00022600"/>
    </source>
</evidence>
<dbReference type="FunFam" id="2.60.40.10:FF:000169">
    <property type="entry name" value="1,4-alpha-glucan branching enzyme GlgB"/>
    <property type="match status" value="1"/>
</dbReference>
<organism evidence="13 14">
    <name type="scientific">Roseisalinus antarcticus</name>
    <dbReference type="NCBI Taxonomy" id="254357"/>
    <lineage>
        <taxon>Bacteria</taxon>
        <taxon>Pseudomonadati</taxon>
        <taxon>Pseudomonadota</taxon>
        <taxon>Alphaproteobacteria</taxon>
        <taxon>Rhodobacterales</taxon>
        <taxon>Roseobacteraceae</taxon>
        <taxon>Roseisalinus</taxon>
    </lineage>
</organism>
<evidence type="ECO:0000256" key="2">
    <source>
        <dbReference type="ARBA" id="ARBA00002953"/>
    </source>
</evidence>
<dbReference type="InterPro" id="IPR006048">
    <property type="entry name" value="A-amylase/branching_C"/>
</dbReference>
<keyword evidence="9 10" id="KW-0119">Carbohydrate metabolism</keyword>
<keyword evidence="14" id="KW-1185">Reference proteome</keyword>
<evidence type="ECO:0000256" key="10">
    <source>
        <dbReference type="HAMAP-Rule" id="MF_00685"/>
    </source>
</evidence>